<dbReference type="Proteomes" id="UP000604475">
    <property type="component" value="Unassembled WGS sequence"/>
</dbReference>
<dbReference type="InterPro" id="IPR011856">
    <property type="entry name" value="tRNA_endonuc-like_dom_sf"/>
</dbReference>
<dbReference type="InterPro" id="IPR036388">
    <property type="entry name" value="WH-like_DNA-bd_sf"/>
</dbReference>
<evidence type="ECO:0000259" key="2">
    <source>
        <dbReference type="Pfam" id="PF01035"/>
    </source>
</evidence>
<dbReference type="InterPro" id="IPR014048">
    <property type="entry name" value="MethylDNA_cys_MeTrfase_DNA-bd"/>
</dbReference>
<reference evidence="3" key="1">
    <citation type="submission" date="2020-12" db="EMBL/GenBank/DDBJ databases">
        <title>Genomic characterization of non-nitrogen-fixing Frankia strains.</title>
        <authorList>
            <person name="Carlos-Shanley C."/>
            <person name="Guerra T."/>
            <person name="Hahn D."/>
        </authorList>
    </citation>
    <scope>NUCLEOTIDE SEQUENCE</scope>
    <source>
        <strain evidence="3">CN6</strain>
    </source>
</reference>
<keyword evidence="4" id="KW-1185">Reference proteome</keyword>
<accession>A0A937RGT5</accession>
<dbReference type="GO" id="GO:0003824">
    <property type="term" value="F:catalytic activity"/>
    <property type="evidence" value="ECO:0007669"/>
    <property type="project" value="InterPro"/>
</dbReference>
<gene>
    <name evidence="3" type="ORF">I7412_33150</name>
</gene>
<dbReference type="EMBL" id="JAEACQ010000289">
    <property type="protein sequence ID" value="MBL7631923.1"/>
    <property type="molecule type" value="Genomic_DNA"/>
</dbReference>
<dbReference type="SUPFAM" id="SSF46767">
    <property type="entry name" value="Methylated DNA-protein cysteine methyltransferase, C-terminal domain"/>
    <property type="match status" value="1"/>
</dbReference>
<evidence type="ECO:0000313" key="4">
    <source>
        <dbReference type="Proteomes" id="UP000604475"/>
    </source>
</evidence>
<sequence length="454" mass="48886">MTLLFKVDGGRATALSGVSLAEAGLSERAHLQEWVLANPAILGDDVLVVTSEYDQWTGGDGVRARDRLDILGLSAAGRLVVVELKRDAAPGDTHLQAITYAAMVSGFTLDTLADAHAAWLTRRGTPTDRDTARALLLEHIGGGEFDPELLRKPRIMLIAGAFPRQVTNTAVWLAQFDLIVELVEVAAWRSADGILAGFNRLWPTPGAEEFTLSPAARADAERVTQKEVQRSRAASAVRRLVDAGTLTDGTALRLAFSAATAAQRAQLEQWVQQEPARGRATWHNDPKGPLRWEGDGGFWLPTRLVLHILTQATGSAPGAVRGTTWWEDEAGHSLAELAEDVPGQSGRDWSDLHAYLDALPAGRWTTYGDLAQVVGTKAQPLGQHIARCPSCQYAWRVLNADGKVAPGFKWSDPARAETPQQVLESEGITFANGTADPAARLTLADLASLPRQAT</sequence>
<dbReference type="RefSeq" id="WP_203003792.1">
    <property type="nucleotide sequence ID" value="NZ_JADWYU010000109.1"/>
</dbReference>
<keyword evidence="1" id="KW-0227">DNA damage</keyword>
<dbReference type="Gene3D" id="3.40.1350.10">
    <property type="match status" value="1"/>
</dbReference>
<evidence type="ECO:0000313" key="3">
    <source>
        <dbReference type="EMBL" id="MBL7631923.1"/>
    </source>
</evidence>
<dbReference type="Pfam" id="PF01035">
    <property type="entry name" value="DNA_binding_1"/>
    <property type="match status" value="1"/>
</dbReference>
<name>A0A937RGT5_9ACTN</name>
<dbReference type="Gene3D" id="1.10.10.10">
    <property type="entry name" value="Winged helix-like DNA-binding domain superfamily/Winged helix DNA-binding domain"/>
    <property type="match status" value="1"/>
</dbReference>
<dbReference type="GO" id="GO:0006281">
    <property type="term" value="P:DNA repair"/>
    <property type="evidence" value="ECO:0007669"/>
    <property type="project" value="InterPro"/>
</dbReference>
<dbReference type="InterPro" id="IPR036217">
    <property type="entry name" value="MethylDNA_cys_MeTrfase_DNAb"/>
</dbReference>
<proteinExistence type="predicted"/>
<protein>
    <submittedName>
        <fullName evidence="3">MGMT family protein</fullName>
    </submittedName>
</protein>
<feature type="domain" description="Methylated-DNA-[protein]-cysteine S-methyltransferase DNA binding" evidence="2">
    <location>
        <begin position="355"/>
        <end position="428"/>
    </location>
</feature>
<dbReference type="AlphaFoldDB" id="A0A937RGT5"/>
<dbReference type="GO" id="GO:0003676">
    <property type="term" value="F:nucleic acid binding"/>
    <property type="evidence" value="ECO:0007669"/>
    <property type="project" value="InterPro"/>
</dbReference>
<evidence type="ECO:0000256" key="1">
    <source>
        <dbReference type="ARBA" id="ARBA00022763"/>
    </source>
</evidence>
<comment type="caution">
    <text evidence="3">The sequence shown here is derived from an EMBL/GenBank/DDBJ whole genome shotgun (WGS) entry which is preliminary data.</text>
</comment>
<organism evidence="3 4">
    <name type="scientific">Frankia nepalensis</name>
    <dbReference type="NCBI Taxonomy" id="1836974"/>
    <lineage>
        <taxon>Bacteria</taxon>
        <taxon>Bacillati</taxon>
        <taxon>Actinomycetota</taxon>
        <taxon>Actinomycetes</taxon>
        <taxon>Frankiales</taxon>
        <taxon>Frankiaceae</taxon>
        <taxon>Frankia</taxon>
    </lineage>
</organism>